<dbReference type="RefSeq" id="WP_150426513.1">
    <property type="nucleotide sequence ID" value="NZ_VYQA01000013.1"/>
</dbReference>
<dbReference type="EMBL" id="VYQA01000013">
    <property type="protein sequence ID" value="KAA9027403.1"/>
    <property type="molecule type" value="Genomic_DNA"/>
</dbReference>
<protein>
    <recommendedName>
        <fullName evidence="5">Hemerythrin-like domain-containing protein</fullName>
    </recommendedName>
</protein>
<accession>A0A5J5HY21</accession>
<evidence type="ECO:0000313" key="1">
    <source>
        <dbReference type="EMBL" id="KAA9014314.1"/>
    </source>
</evidence>
<gene>
    <name evidence="2" type="ORF">F4U95_16935</name>
    <name evidence="1" type="ORF">F4U96_16810</name>
</gene>
<sequence length="139" mass="16179">MQMILTQGHDDLRAAMRDFAHVMQAANADDMPEVARRRTRFSQLFREHMGQEDAMVSALRQKPLPPHADTILRDHSRAMVALFLSYSDHIKYWTPTQIAQDWPGYRHAVLTLQNGLYDRMEWEEQHLHPLFTGPSLRAA</sequence>
<dbReference type="Proteomes" id="UP000325933">
    <property type="component" value="Unassembled WGS sequence"/>
</dbReference>
<reference evidence="3 4" key="1">
    <citation type="submission" date="2019-09" db="EMBL/GenBank/DDBJ databases">
        <authorList>
            <person name="Feng G."/>
        </authorList>
    </citation>
    <scope>NUCLEOTIDE SEQUENCE [LARGE SCALE GENOMIC DNA]</scope>
    <source>
        <strain evidence="2 3">KACC 19283</strain>
        <strain evidence="1 4">KACC 19284</strain>
    </source>
</reference>
<name>A0A5J5HY21_9SPHN</name>
<dbReference type="Gene3D" id="1.20.120.520">
    <property type="entry name" value="nmb1532 protein domain like"/>
    <property type="match status" value="1"/>
</dbReference>
<organism evidence="2 3">
    <name type="scientific">Sphingobium limneticum</name>
    <dbReference type="NCBI Taxonomy" id="1007511"/>
    <lineage>
        <taxon>Bacteria</taxon>
        <taxon>Pseudomonadati</taxon>
        <taxon>Pseudomonadota</taxon>
        <taxon>Alphaproteobacteria</taxon>
        <taxon>Sphingomonadales</taxon>
        <taxon>Sphingomonadaceae</taxon>
        <taxon>Sphingobium</taxon>
    </lineage>
</organism>
<dbReference type="Proteomes" id="UP000326364">
    <property type="component" value="Unassembled WGS sequence"/>
</dbReference>
<keyword evidence="4" id="KW-1185">Reference proteome</keyword>
<evidence type="ECO:0000313" key="2">
    <source>
        <dbReference type="EMBL" id="KAA9027403.1"/>
    </source>
</evidence>
<dbReference type="AlphaFoldDB" id="A0A5J5HY21"/>
<evidence type="ECO:0000313" key="4">
    <source>
        <dbReference type="Proteomes" id="UP000326364"/>
    </source>
</evidence>
<proteinExistence type="predicted"/>
<comment type="caution">
    <text evidence="2">The sequence shown here is derived from an EMBL/GenBank/DDBJ whole genome shotgun (WGS) entry which is preliminary data.</text>
</comment>
<dbReference type="EMBL" id="VYQB01000013">
    <property type="protein sequence ID" value="KAA9014314.1"/>
    <property type="molecule type" value="Genomic_DNA"/>
</dbReference>
<evidence type="ECO:0008006" key="5">
    <source>
        <dbReference type="Google" id="ProtNLM"/>
    </source>
</evidence>
<evidence type="ECO:0000313" key="3">
    <source>
        <dbReference type="Proteomes" id="UP000325933"/>
    </source>
</evidence>